<dbReference type="EMBL" id="JQSG02000001">
    <property type="protein sequence ID" value="OBS10560.1"/>
    <property type="molecule type" value="Genomic_DNA"/>
</dbReference>
<accession>A0A1A6C7N4</accession>
<reference evidence="1 2" key="1">
    <citation type="journal article" date="2014" name="Genome Announc.">
        <title>Draft Genome Sequence of the Iron-Oxidizing, Acidophilic, and Halotolerant 'Thiobacillus prosperus' Type Strain DSM 5130.</title>
        <authorList>
            <person name="Ossandon F.J."/>
            <person name="Cardenas J.P."/>
            <person name="Corbett M."/>
            <person name="Quatrini R."/>
            <person name="Holmes D.S."/>
            <person name="Watkin E."/>
        </authorList>
    </citation>
    <scope>NUCLEOTIDE SEQUENCE [LARGE SCALE GENOMIC DNA]</scope>
    <source>
        <strain evidence="1 2">DSM 5130</strain>
    </source>
</reference>
<comment type="caution">
    <text evidence="1">The sequence shown here is derived from an EMBL/GenBank/DDBJ whole genome shotgun (WGS) entry which is preliminary data.</text>
</comment>
<name>A0A1A6C7N4_9GAMM</name>
<keyword evidence="2" id="KW-1185">Reference proteome</keyword>
<protein>
    <submittedName>
        <fullName evidence="1">Uncharacterized protein</fullName>
    </submittedName>
</protein>
<sequence length="40" mass="4211">MILPALQAIALREAGPGCPDSRHAARDGFTFAVVRSRGSD</sequence>
<proteinExistence type="predicted"/>
<evidence type="ECO:0000313" key="1">
    <source>
        <dbReference type="EMBL" id="OBS10560.1"/>
    </source>
</evidence>
<dbReference type="AlphaFoldDB" id="A0A1A6C7N4"/>
<dbReference type="RefSeq" id="WP_269085329.1">
    <property type="nucleotide sequence ID" value="NZ_JQSG02000001.1"/>
</dbReference>
<gene>
    <name evidence="1" type="ORF">Thpro_020276</name>
</gene>
<organism evidence="1 2">
    <name type="scientific">Acidihalobacter prosperus</name>
    <dbReference type="NCBI Taxonomy" id="160660"/>
    <lineage>
        <taxon>Bacteria</taxon>
        <taxon>Pseudomonadati</taxon>
        <taxon>Pseudomonadota</taxon>
        <taxon>Gammaproteobacteria</taxon>
        <taxon>Chromatiales</taxon>
        <taxon>Ectothiorhodospiraceae</taxon>
        <taxon>Acidihalobacter</taxon>
    </lineage>
</organism>
<dbReference type="Proteomes" id="UP000029273">
    <property type="component" value="Unassembled WGS sequence"/>
</dbReference>
<evidence type="ECO:0000313" key="2">
    <source>
        <dbReference type="Proteomes" id="UP000029273"/>
    </source>
</evidence>